<feature type="chain" id="PRO_5012650913" description="Asl1-like glycosyl hydrolase catalytic domain-containing protein" evidence="1">
    <location>
        <begin position="22"/>
        <end position="328"/>
    </location>
</feature>
<dbReference type="Gene3D" id="3.20.20.80">
    <property type="entry name" value="Glycosidases"/>
    <property type="match status" value="1"/>
</dbReference>
<reference evidence="4" key="1">
    <citation type="journal article" date="2017" name="Nat. Ecol. Evol.">
        <title>Genome expansion and lineage-specific genetic innovations in the forest pathogenic fungi Armillaria.</title>
        <authorList>
            <person name="Sipos G."/>
            <person name="Prasanna A.N."/>
            <person name="Walter M.C."/>
            <person name="O'Connor E."/>
            <person name="Balint B."/>
            <person name="Krizsan K."/>
            <person name="Kiss B."/>
            <person name="Hess J."/>
            <person name="Varga T."/>
            <person name="Slot J."/>
            <person name="Riley R."/>
            <person name="Boka B."/>
            <person name="Rigling D."/>
            <person name="Barry K."/>
            <person name="Lee J."/>
            <person name="Mihaltcheva S."/>
            <person name="LaButti K."/>
            <person name="Lipzen A."/>
            <person name="Waldron R."/>
            <person name="Moloney N.M."/>
            <person name="Sperisen C."/>
            <person name="Kredics L."/>
            <person name="Vagvoelgyi C."/>
            <person name="Patrignani A."/>
            <person name="Fitzpatrick D."/>
            <person name="Nagy I."/>
            <person name="Doyle S."/>
            <person name="Anderson J.B."/>
            <person name="Grigoriev I.V."/>
            <person name="Gueldener U."/>
            <person name="Muensterkoetter M."/>
            <person name="Nagy L.G."/>
        </authorList>
    </citation>
    <scope>NUCLEOTIDE SEQUENCE [LARGE SCALE GENOMIC DNA]</scope>
    <source>
        <strain evidence="4">C18/9</strain>
    </source>
</reference>
<dbReference type="OMA" id="WYDINST"/>
<feature type="domain" description="Asl1-like glycosyl hydrolase catalytic" evidence="2">
    <location>
        <begin position="30"/>
        <end position="285"/>
    </location>
</feature>
<dbReference type="AlphaFoldDB" id="A0A284QKR3"/>
<dbReference type="PANTHER" id="PTHR34154:SF3">
    <property type="entry name" value="ALKALI-SENSITIVE LINKAGE PROTEIN 1"/>
    <property type="match status" value="1"/>
</dbReference>
<dbReference type="InterPro" id="IPR053183">
    <property type="entry name" value="ASL1"/>
</dbReference>
<dbReference type="OrthoDB" id="5959761at2759"/>
<evidence type="ECO:0000313" key="3">
    <source>
        <dbReference type="EMBL" id="SJK97051.1"/>
    </source>
</evidence>
<dbReference type="GO" id="GO:0009277">
    <property type="term" value="C:fungal-type cell wall"/>
    <property type="evidence" value="ECO:0007669"/>
    <property type="project" value="TreeGrafter"/>
</dbReference>
<organism evidence="3 4">
    <name type="scientific">Armillaria ostoyae</name>
    <name type="common">Armillaria root rot fungus</name>
    <dbReference type="NCBI Taxonomy" id="47428"/>
    <lineage>
        <taxon>Eukaryota</taxon>
        <taxon>Fungi</taxon>
        <taxon>Dikarya</taxon>
        <taxon>Basidiomycota</taxon>
        <taxon>Agaricomycotina</taxon>
        <taxon>Agaricomycetes</taxon>
        <taxon>Agaricomycetidae</taxon>
        <taxon>Agaricales</taxon>
        <taxon>Marasmiineae</taxon>
        <taxon>Physalacriaceae</taxon>
        <taxon>Armillaria</taxon>
    </lineage>
</organism>
<dbReference type="Proteomes" id="UP000219338">
    <property type="component" value="Unassembled WGS sequence"/>
</dbReference>
<keyword evidence="4" id="KW-1185">Reference proteome</keyword>
<evidence type="ECO:0000259" key="2">
    <source>
        <dbReference type="Pfam" id="PF11790"/>
    </source>
</evidence>
<dbReference type="STRING" id="47428.A0A284QKR3"/>
<sequence length="328" mass="36877">MYMLTTLVFTLLAVLFSRSRAEVTSSSKAGLAWGGNNNEIAQFTSTGKVSWYYTWSPKSYVPDTNIEFVPMLWGGRQTNEFSSTINDTVAGGGVTAVLGMNEYVALSLRSSFHVDVLLFRPQETQQSNLTPSEGADMWKTYIEPLHSRFEGVRLGSPAPSGAPSGKTWLQQFLTECDACTVDFIALHWYDINSTQFISYLQDFHETFDRPIWVTEWACQNFNDANNQCSEEEIEVFLNVTQSFMDNADWVERYAWFGAMTDLQGVNQDDALMNSDGDINSLGKQYTGDEDNIPHGMSDGGHSNSLPATSVRWLLWTFFFLHFAPILAI</sequence>
<dbReference type="InterPro" id="IPR017853">
    <property type="entry name" value="GH"/>
</dbReference>
<accession>A0A284QKR3</accession>
<protein>
    <recommendedName>
        <fullName evidence="2">Asl1-like glycosyl hydrolase catalytic domain-containing protein</fullName>
    </recommendedName>
</protein>
<name>A0A284QKR3_ARMOS</name>
<proteinExistence type="predicted"/>
<evidence type="ECO:0000256" key="1">
    <source>
        <dbReference type="SAM" id="SignalP"/>
    </source>
</evidence>
<dbReference type="PANTHER" id="PTHR34154">
    <property type="entry name" value="ALKALI-SENSITIVE LINKAGE PROTEIN 1"/>
    <property type="match status" value="1"/>
</dbReference>
<feature type="signal peptide" evidence="1">
    <location>
        <begin position="1"/>
        <end position="21"/>
    </location>
</feature>
<evidence type="ECO:0000313" key="4">
    <source>
        <dbReference type="Proteomes" id="UP000219338"/>
    </source>
</evidence>
<dbReference type="GO" id="GO:0071966">
    <property type="term" value="P:fungal-type cell wall polysaccharide metabolic process"/>
    <property type="evidence" value="ECO:0007669"/>
    <property type="project" value="TreeGrafter"/>
</dbReference>
<dbReference type="EMBL" id="FUEG01000001">
    <property type="protein sequence ID" value="SJK97051.1"/>
    <property type="molecule type" value="Genomic_DNA"/>
</dbReference>
<dbReference type="InterPro" id="IPR024655">
    <property type="entry name" value="Asl1_glyco_hydro_catalytic"/>
</dbReference>
<keyword evidence="1" id="KW-0732">Signal</keyword>
<dbReference type="Pfam" id="PF11790">
    <property type="entry name" value="Glyco_hydro_cc"/>
    <property type="match status" value="1"/>
</dbReference>
<dbReference type="SUPFAM" id="SSF51445">
    <property type="entry name" value="(Trans)glycosidases"/>
    <property type="match status" value="1"/>
</dbReference>
<gene>
    <name evidence="3" type="ORF">ARMOST_00301</name>
</gene>